<feature type="chain" id="PRO_5002523908" description="Transmembrane protein" evidence="3">
    <location>
        <begin position="25"/>
        <end position="301"/>
    </location>
</feature>
<evidence type="ECO:0000256" key="3">
    <source>
        <dbReference type="SAM" id="SignalP"/>
    </source>
</evidence>
<proteinExistence type="predicted"/>
<keyword evidence="2" id="KW-0472">Membrane</keyword>
<accession>A0A0F7VB86</accession>
<organism evidence="4">
    <name type="scientific">Toxoplasma gondii (strain ATCC 50861 / VEG)</name>
    <dbReference type="NCBI Taxonomy" id="432359"/>
    <lineage>
        <taxon>Eukaryota</taxon>
        <taxon>Sar</taxon>
        <taxon>Alveolata</taxon>
        <taxon>Apicomplexa</taxon>
        <taxon>Conoidasida</taxon>
        <taxon>Coccidia</taxon>
        <taxon>Eucoccidiorida</taxon>
        <taxon>Eimeriorina</taxon>
        <taxon>Sarcocystidae</taxon>
        <taxon>Toxoplasma</taxon>
    </lineage>
</organism>
<feature type="compositionally biased region" description="Basic and acidic residues" evidence="1">
    <location>
        <begin position="127"/>
        <end position="136"/>
    </location>
</feature>
<evidence type="ECO:0000313" key="4">
    <source>
        <dbReference type="EMBL" id="CEL77305.1"/>
    </source>
</evidence>
<name>A0A0F7VB86_TOXGV</name>
<evidence type="ECO:0000256" key="2">
    <source>
        <dbReference type="SAM" id="Phobius"/>
    </source>
</evidence>
<keyword evidence="3" id="KW-0732">Signal</keyword>
<feature type="compositionally biased region" description="Polar residues" evidence="1">
    <location>
        <begin position="117"/>
        <end position="126"/>
    </location>
</feature>
<feature type="compositionally biased region" description="Basic residues" evidence="1">
    <location>
        <begin position="106"/>
        <end position="116"/>
    </location>
</feature>
<keyword evidence="2" id="KW-0812">Transmembrane</keyword>
<gene>
    <name evidence="4" type="ORF">BN1205_094125</name>
</gene>
<sequence>MPISRYSVCCVLMTLFHCLYMSVAEYATQLNPSISSKPTIPVNSHETGDPIFKDVQQHQIPLENAGPPRCAFRVSNSPARHQLVSVHTLSARTCAAGDQKVNFRQKRKNVNLRRHAFTTSSANDIQSKQRDSDRADSVAAARRGPKTGREVEGLLRWGRPSHIRLVGHETNRDTSFYSRHLDLPQVDNPSSLFERAAMTKSYTGRTGHAGRVTNTEYHHLPGSFGHIKKRVPRTQPGQSLASSFFNVSAGFNFTVLLGMVCTFSLLLAIIWVFYQVRVVVRELSKLADFLVSTNELPFVVV</sequence>
<feature type="signal peptide" evidence="3">
    <location>
        <begin position="1"/>
        <end position="24"/>
    </location>
</feature>
<dbReference type="EMBL" id="LN714501">
    <property type="protein sequence ID" value="CEL77305.1"/>
    <property type="molecule type" value="Genomic_DNA"/>
</dbReference>
<feature type="region of interest" description="Disordered" evidence="1">
    <location>
        <begin position="106"/>
        <end position="147"/>
    </location>
</feature>
<reference evidence="4" key="1">
    <citation type="journal article" date="2015" name="PLoS ONE">
        <title>Comprehensive Evaluation of Toxoplasma gondii VEG and Neospora caninum LIV Genomes with Tachyzoite Stage Transcriptome and Proteome Defines Novel Transcript Features.</title>
        <authorList>
            <person name="Ramaprasad A."/>
            <person name="Mourier T."/>
            <person name="Naeem R."/>
            <person name="Malas T.B."/>
            <person name="Moussa E."/>
            <person name="Panigrahi A."/>
            <person name="Vermont S.J."/>
            <person name="Otto T.D."/>
            <person name="Wastling J."/>
            <person name="Pain A."/>
        </authorList>
    </citation>
    <scope>NUCLEOTIDE SEQUENCE</scope>
    <source>
        <strain evidence="4">VEG</strain>
    </source>
</reference>
<protein>
    <recommendedName>
        <fullName evidence="5">Transmembrane protein</fullName>
    </recommendedName>
</protein>
<dbReference type="AlphaFoldDB" id="A0A0F7VB86"/>
<evidence type="ECO:0008006" key="5">
    <source>
        <dbReference type="Google" id="ProtNLM"/>
    </source>
</evidence>
<feature type="transmembrane region" description="Helical" evidence="2">
    <location>
        <begin position="253"/>
        <end position="274"/>
    </location>
</feature>
<evidence type="ECO:0000256" key="1">
    <source>
        <dbReference type="SAM" id="MobiDB-lite"/>
    </source>
</evidence>
<keyword evidence="2" id="KW-1133">Transmembrane helix</keyword>